<reference evidence="3" key="2">
    <citation type="submission" date="2015-01" db="EMBL/GenBank/DDBJ databases">
        <title>Evolutionary Origins and Diversification of the Mycorrhizal Mutualists.</title>
        <authorList>
            <consortium name="DOE Joint Genome Institute"/>
            <consortium name="Mycorrhizal Genomics Consortium"/>
            <person name="Kohler A."/>
            <person name="Kuo A."/>
            <person name="Nagy L.G."/>
            <person name="Floudas D."/>
            <person name="Copeland A."/>
            <person name="Barry K.W."/>
            <person name="Cichocki N."/>
            <person name="Veneault-Fourrey C."/>
            <person name="LaButti K."/>
            <person name="Lindquist E.A."/>
            <person name="Lipzen A."/>
            <person name="Lundell T."/>
            <person name="Morin E."/>
            <person name="Murat C."/>
            <person name="Riley R."/>
            <person name="Ohm R."/>
            <person name="Sun H."/>
            <person name="Tunlid A."/>
            <person name="Henrissat B."/>
            <person name="Grigoriev I.V."/>
            <person name="Hibbett D.S."/>
            <person name="Martin F."/>
        </authorList>
    </citation>
    <scope>NUCLEOTIDE SEQUENCE [LARGE SCALE GENOMIC DNA]</scope>
    <source>
        <strain evidence="3">Ve08.2h10</strain>
    </source>
</reference>
<dbReference type="AlphaFoldDB" id="A0A0D0CPS6"/>
<dbReference type="Proteomes" id="UP000054538">
    <property type="component" value="Unassembled WGS sequence"/>
</dbReference>
<feature type="compositionally biased region" description="Pro residues" evidence="1">
    <location>
        <begin position="79"/>
        <end position="90"/>
    </location>
</feature>
<reference evidence="2 3" key="1">
    <citation type="submission" date="2014-04" db="EMBL/GenBank/DDBJ databases">
        <authorList>
            <consortium name="DOE Joint Genome Institute"/>
            <person name="Kuo A."/>
            <person name="Kohler A."/>
            <person name="Jargeat P."/>
            <person name="Nagy L.G."/>
            <person name="Floudas D."/>
            <person name="Copeland A."/>
            <person name="Barry K.W."/>
            <person name="Cichocki N."/>
            <person name="Veneault-Fourrey C."/>
            <person name="LaButti K."/>
            <person name="Lindquist E.A."/>
            <person name="Lipzen A."/>
            <person name="Lundell T."/>
            <person name="Morin E."/>
            <person name="Murat C."/>
            <person name="Sun H."/>
            <person name="Tunlid A."/>
            <person name="Henrissat B."/>
            <person name="Grigoriev I.V."/>
            <person name="Hibbett D.S."/>
            <person name="Martin F."/>
            <person name="Nordberg H.P."/>
            <person name="Cantor M.N."/>
            <person name="Hua S.X."/>
        </authorList>
    </citation>
    <scope>NUCLEOTIDE SEQUENCE [LARGE SCALE GENOMIC DNA]</scope>
    <source>
        <strain evidence="2 3">Ve08.2h10</strain>
    </source>
</reference>
<accession>A0A0D0CPS6</accession>
<feature type="compositionally biased region" description="Pro residues" evidence="1">
    <location>
        <begin position="37"/>
        <end position="56"/>
    </location>
</feature>
<evidence type="ECO:0000313" key="2">
    <source>
        <dbReference type="EMBL" id="KIK72816.1"/>
    </source>
</evidence>
<sequence length="107" mass="11245">MAMVSNNSHQQQWVPSMSNNHGQLLGDPPLLGLLNPPITPWPSPMSLPSPMSPPPLGQHIHTPQLPSLSPPIALGPSPMGHPIPNEPSPTGPARNPRLPSLGPPITP</sequence>
<evidence type="ECO:0000256" key="1">
    <source>
        <dbReference type="SAM" id="MobiDB-lite"/>
    </source>
</evidence>
<evidence type="ECO:0000313" key="3">
    <source>
        <dbReference type="Proteomes" id="UP000054538"/>
    </source>
</evidence>
<gene>
    <name evidence="2" type="ORF">PAXRUDRAFT_21550</name>
</gene>
<name>A0A0D0CPS6_9AGAM</name>
<dbReference type="HOGENOM" id="CLU_2210835_0_0_1"/>
<dbReference type="InParanoid" id="A0A0D0CPS6"/>
<feature type="compositionally biased region" description="Polar residues" evidence="1">
    <location>
        <begin position="1"/>
        <end position="22"/>
    </location>
</feature>
<protein>
    <submittedName>
        <fullName evidence="2">Uncharacterized protein</fullName>
    </submittedName>
</protein>
<feature type="region of interest" description="Disordered" evidence="1">
    <location>
        <begin position="1"/>
        <end position="107"/>
    </location>
</feature>
<keyword evidence="3" id="KW-1185">Reference proteome</keyword>
<dbReference type="EMBL" id="KN830409">
    <property type="protein sequence ID" value="KIK72816.1"/>
    <property type="molecule type" value="Genomic_DNA"/>
</dbReference>
<proteinExistence type="predicted"/>
<feature type="compositionally biased region" description="Low complexity" evidence="1">
    <location>
        <begin position="24"/>
        <end position="36"/>
    </location>
</feature>
<organism evidence="2 3">
    <name type="scientific">Paxillus rubicundulus Ve08.2h10</name>
    <dbReference type="NCBI Taxonomy" id="930991"/>
    <lineage>
        <taxon>Eukaryota</taxon>
        <taxon>Fungi</taxon>
        <taxon>Dikarya</taxon>
        <taxon>Basidiomycota</taxon>
        <taxon>Agaricomycotina</taxon>
        <taxon>Agaricomycetes</taxon>
        <taxon>Agaricomycetidae</taxon>
        <taxon>Boletales</taxon>
        <taxon>Paxilineae</taxon>
        <taxon>Paxillaceae</taxon>
        <taxon>Paxillus</taxon>
    </lineage>
</organism>